<dbReference type="InterPro" id="IPR041796">
    <property type="entry name" value="Mre11_N"/>
</dbReference>
<accession>A0A4V6PJH4</accession>
<protein>
    <recommendedName>
        <fullName evidence="2">Calcineurin-like phosphoesterase domain-containing protein</fullName>
    </recommendedName>
</protein>
<reference evidence="3 4" key="1">
    <citation type="journal article" date="2019" name="Appl. Microbiol. Biotechnol.">
        <title>Uncovering carbohydrate metabolism through a genotype-phenotype association study of 56 lactic acid bacteria genomes.</title>
        <authorList>
            <person name="Buron-Moles G."/>
            <person name="Chailyan A."/>
            <person name="Dolejs I."/>
            <person name="Forster J."/>
            <person name="Miks M.H."/>
        </authorList>
    </citation>
    <scope>NUCLEOTIDE SEQUENCE [LARGE SCALE GENOMIC DNA]</scope>
    <source>
        <strain evidence="3 4">ATCC 700006</strain>
    </source>
</reference>
<proteinExistence type="predicted"/>
<name>A0A4V6PJH4_9LACO</name>
<dbReference type="InterPro" id="IPR029052">
    <property type="entry name" value="Metallo-depent_PP-like"/>
</dbReference>
<organism evidence="3 4">
    <name type="scientific">Leuconostoc fallax</name>
    <dbReference type="NCBI Taxonomy" id="1251"/>
    <lineage>
        <taxon>Bacteria</taxon>
        <taxon>Bacillati</taxon>
        <taxon>Bacillota</taxon>
        <taxon>Bacilli</taxon>
        <taxon>Lactobacillales</taxon>
        <taxon>Lactobacillaceae</taxon>
        <taxon>Leuconostoc</taxon>
    </lineage>
</organism>
<dbReference type="SUPFAM" id="SSF56300">
    <property type="entry name" value="Metallo-dependent phosphatases"/>
    <property type="match status" value="1"/>
</dbReference>
<dbReference type="PANTHER" id="PTHR30337:SF7">
    <property type="entry name" value="PHOSPHOESTERASE"/>
    <property type="match status" value="1"/>
</dbReference>
<dbReference type="Proteomes" id="UP000295681">
    <property type="component" value="Unassembled WGS sequence"/>
</dbReference>
<evidence type="ECO:0000259" key="2">
    <source>
        <dbReference type="Pfam" id="PF00149"/>
    </source>
</evidence>
<dbReference type="GO" id="GO:0016787">
    <property type="term" value="F:hydrolase activity"/>
    <property type="evidence" value="ECO:0007669"/>
    <property type="project" value="UniProtKB-KW"/>
</dbReference>
<evidence type="ECO:0000313" key="3">
    <source>
        <dbReference type="EMBL" id="TDG68008.1"/>
    </source>
</evidence>
<evidence type="ECO:0000256" key="1">
    <source>
        <dbReference type="ARBA" id="ARBA00022801"/>
    </source>
</evidence>
<dbReference type="AlphaFoldDB" id="A0A4V6PJH4"/>
<feature type="domain" description="Calcineurin-like phosphoesterase" evidence="2">
    <location>
        <begin position="1"/>
        <end position="198"/>
    </location>
</feature>
<dbReference type="CDD" id="cd00840">
    <property type="entry name" value="MPP_Mre11_N"/>
    <property type="match status" value="1"/>
</dbReference>
<sequence>MKFIHAGDVHLGNPFSGLDQQLPYELKKQIQNATITAFTTMIDQAINSAVDFILLPGDLYNSTQTSPIIQDVVSTQFERLNTAKIAVYLSFGNHDFAADTQPHLPWPDNVHVFNQDVHTYQLSTQDDKLVAITGFSYQTQRQTKGLAGDFPIRDRQVDYHIGMYHGTVGTEGDAYAPFNVSDMLAKRYDYWALGHIHVRQTLNQVPFIGYSGNMQGLNRKETGEKGYYLVEENNQQLIPHFVPVAPILWDTLCIDEMSSEDELIQYLATFPREKMTLLSVIIQANHLPESFKQRLYSHIILDKLRQEELDRIWVVKLIYNPKDVLSFTDNIDQQYWQEAFNEIDHHFRIDDYLSNQVPTDIREFFLDGVGMDSIKIRMKQIIEERRQNHED</sequence>
<keyword evidence="4" id="KW-1185">Reference proteome</keyword>
<keyword evidence="1" id="KW-0378">Hydrolase</keyword>
<gene>
    <name evidence="3" type="ORF">C5L23_000314</name>
</gene>
<comment type="caution">
    <text evidence="3">The sequence shown here is derived from an EMBL/GenBank/DDBJ whole genome shotgun (WGS) entry which is preliminary data.</text>
</comment>
<dbReference type="Pfam" id="PF00149">
    <property type="entry name" value="Metallophos"/>
    <property type="match status" value="1"/>
</dbReference>
<dbReference type="STRING" id="907931.GCA_000165675_01044"/>
<dbReference type="PANTHER" id="PTHR30337">
    <property type="entry name" value="COMPONENT OF ATP-DEPENDENT DSDNA EXONUCLEASE"/>
    <property type="match status" value="1"/>
</dbReference>
<dbReference type="InterPro" id="IPR004843">
    <property type="entry name" value="Calcineurin-like_PHP"/>
</dbReference>
<evidence type="ECO:0000313" key="4">
    <source>
        <dbReference type="Proteomes" id="UP000295681"/>
    </source>
</evidence>
<dbReference type="Gene3D" id="3.60.21.10">
    <property type="match status" value="1"/>
</dbReference>
<dbReference type="RefSeq" id="WP_133264371.1">
    <property type="nucleotide sequence ID" value="NZ_JAGYGP010000001.1"/>
</dbReference>
<dbReference type="InterPro" id="IPR050535">
    <property type="entry name" value="DNA_Repair-Maintenance_Comp"/>
</dbReference>
<dbReference type="EMBL" id="PUFI01000014">
    <property type="protein sequence ID" value="TDG68008.1"/>
    <property type="molecule type" value="Genomic_DNA"/>
</dbReference>